<dbReference type="Pfam" id="PF00691">
    <property type="entry name" value="OmpA"/>
    <property type="match status" value="1"/>
</dbReference>
<evidence type="ECO:0000256" key="2">
    <source>
        <dbReference type="SAM" id="SignalP"/>
    </source>
</evidence>
<dbReference type="InterPro" id="IPR050330">
    <property type="entry name" value="Bact_OuterMem_StrucFunc"/>
</dbReference>
<comment type="caution">
    <text evidence="4">The sequence shown here is derived from an EMBL/GenBank/DDBJ whole genome shotgun (WGS) entry which is preliminary data.</text>
</comment>
<gene>
    <name evidence="4" type="ORF">N482_00445</name>
</gene>
<dbReference type="SUPFAM" id="SSF56935">
    <property type="entry name" value="Porins"/>
    <property type="match status" value="2"/>
</dbReference>
<evidence type="ECO:0000256" key="1">
    <source>
        <dbReference type="PROSITE-ProRule" id="PRU00473"/>
    </source>
</evidence>
<dbReference type="PROSITE" id="PS51123">
    <property type="entry name" value="OMPA_2"/>
    <property type="match status" value="1"/>
</dbReference>
<accession>A0A167ERB5</accession>
<evidence type="ECO:0000313" key="5">
    <source>
        <dbReference type="Proteomes" id="UP000076587"/>
    </source>
</evidence>
<evidence type="ECO:0000313" key="4">
    <source>
        <dbReference type="EMBL" id="KZN51108.1"/>
    </source>
</evidence>
<dbReference type="RefSeq" id="WP_063376141.1">
    <property type="nucleotide sequence ID" value="NZ_AUXT01000112.1"/>
</dbReference>
<dbReference type="InterPro" id="IPR036737">
    <property type="entry name" value="OmpA-like_sf"/>
</dbReference>
<feature type="chain" id="PRO_5007885923" description="OmpA-like domain-containing protein" evidence="2">
    <location>
        <begin position="20"/>
        <end position="1359"/>
    </location>
</feature>
<feature type="domain" description="OmpA-like" evidence="3">
    <location>
        <begin position="77"/>
        <end position="201"/>
    </location>
</feature>
<keyword evidence="1" id="KW-0472">Membrane</keyword>
<dbReference type="PANTHER" id="PTHR30329:SF21">
    <property type="entry name" value="LIPOPROTEIN YIAD-RELATED"/>
    <property type="match status" value="1"/>
</dbReference>
<dbReference type="InterPro" id="IPR006665">
    <property type="entry name" value="OmpA-like"/>
</dbReference>
<name>A0A167ERB5_9GAMM</name>
<dbReference type="PANTHER" id="PTHR30329">
    <property type="entry name" value="STATOR ELEMENT OF FLAGELLAR MOTOR COMPLEX"/>
    <property type="match status" value="1"/>
</dbReference>
<protein>
    <recommendedName>
        <fullName evidence="3">OmpA-like domain-containing protein</fullName>
    </recommendedName>
</protein>
<dbReference type="GO" id="GO:0016020">
    <property type="term" value="C:membrane"/>
    <property type="evidence" value="ECO:0007669"/>
    <property type="project" value="UniProtKB-UniRule"/>
</dbReference>
<feature type="signal peptide" evidence="2">
    <location>
        <begin position="1"/>
        <end position="19"/>
    </location>
</feature>
<proteinExistence type="predicted"/>
<reference evidence="4 5" key="1">
    <citation type="submission" date="2013-07" db="EMBL/GenBank/DDBJ databases">
        <title>Comparative Genomic and Metabolomic Analysis of Twelve Strains of Pseudoalteromonas luteoviolacea.</title>
        <authorList>
            <person name="Vynne N.G."/>
            <person name="Mansson M."/>
            <person name="Gram L."/>
        </authorList>
    </citation>
    <scope>NUCLEOTIDE SEQUENCE [LARGE SCALE GENOMIC DNA]</scope>
    <source>
        <strain evidence="4 5">NCIMB 1942</strain>
    </source>
</reference>
<sequence length="1359" mass="152597">MINRFALSPLTILCGLASATPLASYAMTPPLPEERMSVFNAQVNTEKVLVQKHFVFSGLSEPQAKQVDVSRVVKDQKSAEFIEDSAIRFVSGKHYLTGTTKLEMDRIVSLLRGKQDIRLHFIGHADSQRLSANARKIYKTNQGLSEHRAKIVAAYFREQLGLNNSVTTTEGRSDLEPIASNATLDGMARNRRVEVIAVYTEMRTISEAHVIAPPVRDNVCNGNIANRGPLSITLDGKAFSPKDSVNNADSQRCADINLADFNLQLKYDPLNALPKLNIQHALTKSGNTLMLNLKGYSNYHSFFDYAEVQILAPNSKKVLAKVALDEELSGRWRLPSNLLGMSLKYRFRVYDKQGRFDETSLVQADFRPRFAIEKGKLEGYLMAGFGQSMLAKQNIKLQGGTLTLYGQQVPLHHRVYFLGRVVAVNRERKFVHQQIVASGFHRAEVALLDNQGQGHLIHRDLALPQSDWFYVAMADLTLGQNSHNGPVSLLSSEHNRDGNLFAEGRLSGYVTGKWQDEYQVTARIDTQEQPLNKLLSGLHEKDPKSLFRRLEEEQHPTEYGDDSAVTDDAPSNGKVYLKVEKAQSHILWGNFHTRISDTELARVERGLYGLQAKYISEALNLDGDGQTQAQVFAAQANTLAAYESHRSTGGSLYYLQHQDIVQGSEQVAIEVRDKVTGLVLVRRRLSPGQDYDIDALQGRVLLNRPLSSFEQDDLLVRTASLDSNPVYLVAQYEYTPGIDKLDNLTYGARLSHWLNDKFQLGATLSHQEQATFDDTLVALDATYRASDSAYVKVELAQTEGISDVQSSFNGGINFESLQSADHGVKANAKRIESAFEFSDIGFNEQGWGQFYWQQAAMGFNSTGQVSPVDTQTFGTFWEWQINESHALNLKVDVQDAKTQQRRQAAEVGYIYQLNRDWKVSMGVRHENRKLPIRSTEIAKPIQTEEGGRTDAVMQIDFSGSEYWQPYAYIQGTVERVQARVANNRVGLGAEFQVADKVELNSELSDGNLGEAGKLGATWHYQDDSNLYLDYRVDPDGGDLFSNGKQKNWVTGSRHRFNSATSVYAEQIWQQDARKTGLTHAYGVEHRFLAGWQAGLGLEQGKLEQGEDIIERDATTFSIGFQNETWQWRGALEYREDENSIETRTAWLTRQNIQAKINTDWRAQLRLDWAQSDSSIADSQPRGALNSDFTEAQFGVAYRPIAASPWSGIASFTYLEDLAPVSQLSGVGLDNTPQQRSKVWMLDVDYRLTERWKLGSKLAQRVGEIRMGRDTGSWVDSAAMLSVLRVDYHMIHNWDATLEWRNLSVDLAQDNRSGALLAVHRHVGTHMKLGVGYNFTSFSDDLTDLDYDSKGWFLNLVGKF</sequence>
<dbReference type="CDD" id="cd07185">
    <property type="entry name" value="OmpA_C-like"/>
    <property type="match status" value="1"/>
</dbReference>
<dbReference type="SUPFAM" id="SSF103088">
    <property type="entry name" value="OmpA-like"/>
    <property type="match status" value="1"/>
</dbReference>
<organism evidence="4 5">
    <name type="scientific">Pseudoalteromonas luteoviolacea NCIMB 1942</name>
    <dbReference type="NCBI Taxonomy" id="1365253"/>
    <lineage>
        <taxon>Bacteria</taxon>
        <taxon>Pseudomonadati</taxon>
        <taxon>Pseudomonadota</taxon>
        <taxon>Gammaproteobacteria</taxon>
        <taxon>Alteromonadales</taxon>
        <taxon>Pseudoalteromonadaceae</taxon>
        <taxon>Pseudoalteromonas</taxon>
    </lineage>
</organism>
<dbReference type="Proteomes" id="UP000076587">
    <property type="component" value="Unassembled WGS sequence"/>
</dbReference>
<dbReference type="EMBL" id="AUXT01000112">
    <property type="protein sequence ID" value="KZN51108.1"/>
    <property type="molecule type" value="Genomic_DNA"/>
</dbReference>
<dbReference type="PATRIC" id="fig|1365253.3.peg.1286"/>
<evidence type="ECO:0000259" key="3">
    <source>
        <dbReference type="PROSITE" id="PS51123"/>
    </source>
</evidence>
<dbReference type="OrthoDB" id="28717at2"/>
<keyword evidence="2" id="KW-0732">Signal</keyword>
<dbReference type="Gene3D" id="3.30.1330.60">
    <property type="entry name" value="OmpA-like domain"/>
    <property type="match status" value="1"/>
</dbReference>